<dbReference type="CDD" id="cd19543">
    <property type="entry name" value="DCL_NRPS"/>
    <property type="match status" value="2"/>
</dbReference>
<evidence type="ECO:0000313" key="8">
    <source>
        <dbReference type="EMBL" id="SHF40806.1"/>
    </source>
</evidence>
<dbReference type="RefSeq" id="WP_073158464.1">
    <property type="nucleotide sequence ID" value="NZ_FQVL01000022.1"/>
</dbReference>
<dbReference type="Gene3D" id="2.30.38.10">
    <property type="entry name" value="Luciferase, Domain 3"/>
    <property type="match status" value="3"/>
</dbReference>
<dbReference type="SMART" id="SM00823">
    <property type="entry name" value="PKS_PP"/>
    <property type="match status" value="3"/>
</dbReference>
<dbReference type="Pfam" id="PF00550">
    <property type="entry name" value="PP-binding"/>
    <property type="match status" value="3"/>
</dbReference>
<dbReference type="FunFam" id="3.40.50.12780:FF:000012">
    <property type="entry name" value="Non-ribosomal peptide synthetase"/>
    <property type="match status" value="2"/>
</dbReference>
<dbReference type="GO" id="GO:0043041">
    <property type="term" value="P:amino acid activation for nonribosomal peptide biosynthetic process"/>
    <property type="evidence" value="ECO:0007669"/>
    <property type="project" value="TreeGrafter"/>
</dbReference>
<dbReference type="Pfam" id="PF00975">
    <property type="entry name" value="Thioesterase"/>
    <property type="match status" value="1"/>
</dbReference>
<dbReference type="EMBL" id="FQVL01000022">
    <property type="protein sequence ID" value="SHF40806.1"/>
    <property type="molecule type" value="Genomic_DNA"/>
</dbReference>
<feature type="domain" description="Carrier" evidence="7">
    <location>
        <begin position="953"/>
        <end position="1028"/>
    </location>
</feature>
<evidence type="ECO:0000256" key="5">
    <source>
        <dbReference type="ARBA" id="ARBA00022737"/>
    </source>
</evidence>
<dbReference type="InterPro" id="IPR010071">
    <property type="entry name" value="AA_adenyl_dom"/>
</dbReference>
<dbReference type="FunFam" id="3.40.50.980:FF:000001">
    <property type="entry name" value="Non-ribosomal peptide synthetase"/>
    <property type="match status" value="3"/>
</dbReference>
<dbReference type="NCBIfam" id="NF003417">
    <property type="entry name" value="PRK04813.1"/>
    <property type="match status" value="3"/>
</dbReference>
<dbReference type="SUPFAM" id="SSF47336">
    <property type="entry name" value="ACP-like"/>
    <property type="match status" value="3"/>
</dbReference>
<dbReference type="PROSITE" id="PS50075">
    <property type="entry name" value="CARRIER"/>
    <property type="match status" value="3"/>
</dbReference>
<dbReference type="InterPro" id="IPR020806">
    <property type="entry name" value="PKS_PP-bd"/>
</dbReference>
<dbReference type="NCBIfam" id="TIGR01733">
    <property type="entry name" value="AA-adenyl-dom"/>
    <property type="match status" value="3"/>
</dbReference>
<comment type="similarity">
    <text evidence="2">Belongs to the ATP-dependent AMP-binding enzyme family.</text>
</comment>
<dbReference type="GO" id="GO:0008610">
    <property type="term" value="P:lipid biosynthetic process"/>
    <property type="evidence" value="ECO:0007669"/>
    <property type="project" value="UniProtKB-ARBA"/>
</dbReference>
<dbReference type="InterPro" id="IPR000873">
    <property type="entry name" value="AMP-dep_synth/lig_dom"/>
</dbReference>
<comment type="cofactor">
    <cofactor evidence="1">
        <name>pantetheine 4'-phosphate</name>
        <dbReference type="ChEBI" id="CHEBI:47942"/>
    </cofactor>
</comment>
<proteinExistence type="inferred from homology"/>
<dbReference type="Pfam" id="PF00668">
    <property type="entry name" value="Condensation"/>
    <property type="match status" value="4"/>
</dbReference>
<dbReference type="InterPro" id="IPR009081">
    <property type="entry name" value="PP-bd_ACP"/>
</dbReference>
<feature type="domain" description="Carrier" evidence="7">
    <location>
        <begin position="3471"/>
        <end position="3546"/>
    </location>
</feature>
<dbReference type="Gene3D" id="3.30.559.30">
    <property type="entry name" value="Nonribosomal peptide synthetase, condensation domain"/>
    <property type="match status" value="4"/>
</dbReference>
<dbReference type="Gene3D" id="3.40.50.980">
    <property type="match status" value="6"/>
</dbReference>
<dbReference type="CDD" id="cd19531">
    <property type="entry name" value="LCL_NRPS-like"/>
    <property type="match status" value="1"/>
</dbReference>
<dbReference type="SUPFAM" id="SSF56801">
    <property type="entry name" value="Acetyl-CoA synthetase-like"/>
    <property type="match status" value="3"/>
</dbReference>
<dbReference type="PROSITE" id="PS00012">
    <property type="entry name" value="PHOSPHOPANTETHEINE"/>
    <property type="match status" value="1"/>
</dbReference>
<dbReference type="GO" id="GO:0005829">
    <property type="term" value="C:cytosol"/>
    <property type="evidence" value="ECO:0007669"/>
    <property type="project" value="TreeGrafter"/>
</dbReference>
<dbReference type="FunFam" id="1.10.1200.10:FF:000005">
    <property type="entry name" value="Nonribosomal peptide synthetase 1"/>
    <property type="match status" value="3"/>
</dbReference>
<dbReference type="Gene3D" id="3.30.300.30">
    <property type="match status" value="3"/>
</dbReference>
<dbReference type="InterPro" id="IPR006162">
    <property type="entry name" value="Ppantetheine_attach_site"/>
</dbReference>
<dbReference type="Gene3D" id="1.10.1200.10">
    <property type="entry name" value="ACP-like"/>
    <property type="match status" value="3"/>
</dbReference>
<dbReference type="OrthoDB" id="9765680at2"/>
<keyword evidence="9" id="KW-1185">Reference proteome</keyword>
<dbReference type="InterPro" id="IPR029058">
    <property type="entry name" value="AB_hydrolase_fold"/>
</dbReference>
<dbReference type="SUPFAM" id="SSF53474">
    <property type="entry name" value="alpha/beta-Hydrolases"/>
    <property type="match status" value="1"/>
</dbReference>
<dbReference type="CDD" id="cd12115">
    <property type="entry name" value="A_NRPS_Sfm_like"/>
    <property type="match status" value="1"/>
</dbReference>
<dbReference type="SUPFAM" id="SSF52777">
    <property type="entry name" value="CoA-dependent acyltransferases"/>
    <property type="match status" value="8"/>
</dbReference>
<evidence type="ECO:0000256" key="6">
    <source>
        <dbReference type="ARBA" id="ARBA00023194"/>
    </source>
</evidence>
<dbReference type="FunFam" id="2.30.38.10:FF:000001">
    <property type="entry name" value="Non-ribosomal peptide synthetase PvdI"/>
    <property type="match status" value="2"/>
</dbReference>
<dbReference type="Pfam" id="PF00501">
    <property type="entry name" value="AMP-binding"/>
    <property type="match status" value="3"/>
</dbReference>
<dbReference type="InterPro" id="IPR020845">
    <property type="entry name" value="AMP-binding_CS"/>
</dbReference>
<organism evidence="8 9">
    <name type="scientific">Seinonella peptonophila</name>
    <dbReference type="NCBI Taxonomy" id="112248"/>
    <lineage>
        <taxon>Bacteria</taxon>
        <taxon>Bacillati</taxon>
        <taxon>Bacillota</taxon>
        <taxon>Bacilli</taxon>
        <taxon>Bacillales</taxon>
        <taxon>Thermoactinomycetaceae</taxon>
        <taxon>Seinonella</taxon>
    </lineage>
</organism>
<reference evidence="8 9" key="1">
    <citation type="submission" date="2016-11" db="EMBL/GenBank/DDBJ databases">
        <authorList>
            <person name="Jaros S."/>
            <person name="Januszkiewicz K."/>
            <person name="Wedrychowicz H."/>
        </authorList>
    </citation>
    <scope>NUCLEOTIDE SEQUENCE [LARGE SCALE GENOMIC DNA]</scope>
    <source>
        <strain evidence="8 9">DSM 44666</strain>
    </source>
</reference>
<dbReference type="GO" id="GO:0031177">
    <property type="term" value="F:phosphopantetheine binding"/>
    <property type="evidence" value="ECO:0007669"/>
    <property type="project" value="InterPro"/>
</dbReference>
<dbReference type="PANTHER" id="PTHR45527:SF14">
    <property type="entry name" value="PLIPASTATIN SYNTHASE SUBUNIT B"/>
    <property type="match status" value="1"/>
</dbReference>
<dbReference type="GO" id="GO:0044550">
    <property type="term" value="P:secondary metabolite biosynthetic process"/>
    <property type="evidence" value="ECO:0007669"/>
    <property type="project" value="UniProtKB-ARBA"/>
</dbReference>
<evidence type="ECO:0000256" key="1">
    <source>
        <dbReference type="ARBA" id="ARBA00001957"/>
    </source>
</evidence>
<dbReference type="InterPro" id="IPR036736">
    <property type="entry name" value="ACP-like_sf"/>
</dbReference>
<keyword evidence="6" id="KW-0045">Antibiotic biosynthesis</keyword>
<dbReference type="NCBIfam" id="TIGR01720">
    <property type="entry name" value="NRPS-para261"/>
    <property type="match status" value="1"/>
</dbReference>
<dbReference type="CDD" id="cd12117">
    <property type="entry name" value="A_NRPS_Srf_like"/>
    <property type="match status" value="2"/>
</dbReference>
<sequence length="3784" mass="433405">MLMEEIQDLYALSPLQQGMLFHSAYAENSGMYVTQLAVKIKGPLDVAAFDQAWQQVLNRHSIFRTGFIWGETEQPLQIVYRTVESPFQFLDWSQFSEMEQKQKIEEFCYAERMKDFVLTEAPLMRIYLIRLDEQVHQLVWTYHHVLMDGWSLPIVLQELFSFYEANRNHEQLSLAKPRPYHDYIKWLRDQDQSELKAFWEDYLAGFESPTLLKLENFSIAKGKPEYQTIHAHCDRELSHQVQNFAKQRQITVNTLVQAAWALLLSHYSGEEEVVFGTTVSGRPAELPGVEQMVGLFINTLPIRIVVDEELTIFEWLQKLQQESVKLRKYEHTSLLEVQNWSQVPKGTPLFDTLYVFENYPVQESTADENQLQFADVISSEQTNYPLTLVAAPGDQISLKLMFDQTRYQPKVVQRMLADLQCILQQLVTQPKIKMDQVSIFTEADRRQWENWNQTEVDFPAHKTIHQLIEGQVYQTPDQIALYDGERQFTYLQVERQANQLAHQLQSLGVCPGDRVGVCLQRSAEMVMTLLAILKTGAAYVPLDPAYPQQRIQFMLSDAQVAALVTEAALVDLMHIYTGPALLIDQREVWSVHPTDPPSCEVESDALAYLIYTSGSTGKPKGVMIEHRQAVALISWAGKTFSATELAGVLASTSICFDLSVFEMFVPLVHGGAVHIAENALALARLTTRDKITLINTVPSAAGELVRQEAIPNSVETINLAGEALNRSLVDKLYQSTTVKKVYNLYGPSEDTTYSTFTCVARNSNKAPTIGRPIHNSVVYVLDRNMQQLPVGIAGELYLAGAGVTRGYWQRDELTRQRYLEHPKWGRLYRTGDLVRYLESGELQFLGRADDQVKVRGFRIELGEIEEAIRQHPLVNEAAVIVTGERMEERSLIAYVVSESIVEWRAYLRDRLPEYMIPNHFIQLERLPLTPNGKLDRRALPKPSTEVLLETKEQNESPLEQIVTGIWCDVLQRESIDRDEHFFELGGHSLLATQVISRIESALQMQLPLRILFEAPTIHEFVQVLERYRKEEFVSLPRLEVQQLEGNESPLSFAQQRVWFIEQMSPGEVTYQMPFALRIKGKLDVAGLDHAIQRMVMKHEILRTTFTDREGEAIQVIHPEGKVRLEQVTLTNTDPETELAIHMQQEMNQPFDLVQGPLFRVYLYTLSNDEHVLFVHMHHLITDGWSTGIWMKELFATDSDKLSDSLPIQYKDFAIWQRNWMQEESYTKQLQYWKEKLDQLPILELPLDYSRPKEQTFTGNNVTFTLDPQLTEELEKLSRSEDVTLYMTLLAAYKLLLYRYTGQKDLVVGTPIANRQHQALEQLIGFFVNTLALRTDLSGELTCRELLERVRQTALQAYAHQDVPFEKIVDELQLERDLSHTPIFQTMFVFQNIPTMNQSIDRLEISPYELEHTVAKFDLTMTLMENENQGLTGNIEYNLDLFKESTVKRMMIHFQEILKQLVEDPDQSIESLQCMTQEECDQLLRWSEHQHPLQANSIAEEFEKQVRRAPDQIALRQEDVSITYQALNQEANRIAHRLRQLGVGRDTLVGLYLKRSPQLYSAMLGILKAGGAYVPFDLNDPTQRLHEMIQSSGLQFVITSDEHEDRFRQIDVQLLQIDKKDQWSQLDTNPQPVQNGDDRAYVMYTSGSTGKPKGVEVTHRGVLRLVIPEGYAEFGPEETFLQLAPVAFDASTFEIWGCLLHGGTLVIMPPETPSLSKLAEVIQQESITTLWLTVGLFNLMVEHHLHALAGLRQLLVGGDIVSPSHVKKVLSLGTVTVINGYGPTENTTFTCCYPIPHDWSENGSVPIGRPVANTRVYVLNEQQQLQPIGVPGELWVGGDGLARGYLGQPELTEERFIDHPKWGRLYRTGDQVRYLADGNLEFLGRLDQQVKLRGYRIEQGEIEEVLRSHEAVKEATVIVDDQRLYAYLLGNEVQDISYDEWRNFLQTRLPDYMIPSAFIPVHSIPLTRNGKVDRQRLPKPDSSLYHLDLPFEAPRNEIEEQLLIVWKEVLGIESINIHDNFFRLGGDSILSIQIVAKCKRYGLQLSPKKIFEYQSIAELAKYVQVQQDRDEERPEGEVSLLPIQKWFFDQEIEPRNHWNQAMMLTVSKKMLAKDWKMLIHKLVAHHDALRLRFKQEQGTWKQWYQSSDDVFSSEWIDLHELSKTQQLEAIKRIAQRTQTQLDLQEGPLFRAVYFHLGEDQIDQVLLVAHHLVIDGVSWRILLDDLESLSEGYSLPPRTTSYQRWSESLTVDKFEHEQPYWTNLLEAGTTQIPKDHSLGANREASTELVSVQLDEQETEQLLQQVRIPTTEILLTAFADTMGEWMKEESLLIHLEGHGREELDEQIDLSRTVGWFTSLYPMRLMTNPLLTQKERLTQVRKQMKEIPGHGIGYGILRYRGTDLLPWEPLIEVSFNYLGQFTAQAEQKVNFQNVSQEVGEMIDPNADRPYLLDIIAVTSEGKLSISWKYSKNIHRRETIQQLAEQMIMYLRSLLRNWESWLHLQVTQEDFPLATIDPAILLQRVEDSITVENLYPVTPLQQGMIFHSLYSQHQDDYITQICFQLRGKLSVDRLHHSWQTLIQRHASLRTGFIIPSEGEPHQVVYRKVDCPLEIMDWRNLTETEQKDQLNEQLCQERLKGFAFAAPPLMRLLLIRIGEDQYQLIWTHHHVLLDGWSIPLLIQEWLMIDQGLELPPVQNYGEYIAWLKNQERGEAKSFWRKQLQGFTSPIRIPTDREHQKSASPGEVKERLSVELSEGIKRFAREQRVTLNTVLQGAWGLLLRRLTGQSDLIYGVTSSGRPADLSGVEQMIGLFINTLPIRLQINDELGIGEWLRGLQAQQSEMRQFDYLPLVDIQECSDVPSGVPLFDTLFVFENYPLTKMDKESNHTQGFSLEEVQAFDQSHFPFTVVTGPGEQVYLKITYDQNRYSLELVEQYRRYYQHILRQMVLQPIAKLSEITLLTKAEEQQLLVEWNCTEVEYARDSNVAEQFSFQAVRTPGAIALMTDQQQLTYQECEEKSNQWAHLLIQKGVKPGDRIGVALGRSVDFVLSILAILKVGAAYVPFDTSYPAATLKQMIDDTTIDLVLTDPDRCKLFEDFTHCLLVNELSEQVTQQSKLSPSVSCNARDLAYIMFTSGSTGKPKGVAISHRSILRLVQNVDYAELTADHTFLLLAPTAFDASTFELWGSLLNGARLAIMTEEKPTLSKIATAIEEYQVTTLWLTAGLFALMADHQLSTLCQLQQLLVGGDVVSVNHVQKVLAAGKTKVVNGYGPTESTTFACCYQVPRDFEGYALPIGRPIANTQVYVLDERQQPVPIGTVGELYIGGDGLSLGYWNQEALTKEVFVRHPYSTNPTDKLYRTGDLVRYLPNGELMFIGRRDQQVKVRGYRVERTAIEHLLLQHEHVQEAVVIVDQQKQLIAYVMGSATEEELKSHVQKRLPIFMVPAQIIRLDRLPLTPNGKVDHRALPKPMTTQERMQAKTEVEKRLVEMWAEILEIDHVGIDDHFFALGGHSFHAMRLMAMIEEHLDISLPLSTLFEAPTIRELALHLEQKPDKTSSLVCLQQGDKTIRPLFLIHPQGGGILSFAPLVSLLASELPVYGLQSIGYEGEEPPLATIEMMAERYCENIRTIQPKGPYRLLGWSFGGCLAVEMARYMESVGEEIEWVGLIDSTWLPHEQKQSFIESITHPETIQAQAQSLGVETTSPKVVIWMQNGLAYASYQPTKPVKADLYLFRAADHQATFGCYDWSQLTTGIYQQLECPGDHTTMLSLPHVKHLAIEIRKLTIDPVQVD</sequence>
<dbReference type="InterPro" id="IPR045851">
    <property type="entry name" value="AMP-bd_C_sf"/>
</dbReference>
<protein>
    <submittedName>
        <fullName evidence="8">Non-ribosomal peptide synthase domain TIGR01720/amino acid adenylation domain-containing protein</fullName>
    </submittedName>
</protein>
<dbReference type="PROSITE" id="PS00455">
    <property type="entry name" value="AMP_BINDING"/>
    <property type="match status" value="3"/>
</dbReference>
<evidence type="ECO:0000256" key="3">
    <source>
        <dbReference type="ARBA" id="ARBA00022450"/>
    </source>
</evidence>
<feature type="domain" description="Carrier" evidence="7">
    <location>
        <begin position="1992"/>
        <end position="2066"/>
    </location>
</feature>
<name>A0A1M5BEC8_9BACL</name>
<dbReference type="FunFam" id="3.30.300.30:FF:000010">
    <property type="entry name" value="Enterobactin synthetase component F"/>
    <property type="match status" value="1"/>
</dbReference>
<dbReference type="Gene3D" id="3.30.559.10">
    <property type="entry name" value="Chloramphenicol acetyltransferase-like domain"/>
    <property type="match status" value="4"/>
</dbReference>
<gene>
    <name evidence="8" type="ORF">SAMN05444392_1222</name>
</gene>
<dbReference type="Proteomes" id="UP000184476">
    <property type="component" value="Unassembled WGS sequence"/>
</dbReference>
<accession>A0A1M5BEC8</accession>
<dbReference type="GO" id="GO:0017000">
    <property type="term" value="P:antibiotic biosynthetic process"/>
    <property type="evidence" value="ECO:0007669"/>
    <property type="project" value="UniProtKB-KW"/>
</dbReference>
<dbReference type="CDD" id="cd19534">
    <property type="entry name" value="E_NRPS"/>
    <property type="match status" value="1"/>
</dbReference>
<keyword evidence="5" id="KW-0677">Repeat</keyword>
<dbReference type="InterPro" id="IPR001242">
    <property type="entry name" value="Condensation_dom"/>
</dbReference>
<dbReference type="InterPro" id="IPR023213">
    <property type="entry name" value="CAT-like_dom_sf"/>
</dbReference>
<dbReference type="InterPro" id="IPR001031">
    <property type="entry name" value="Thioesterase"/>
</dbReference>
<dbReference type="InterPro" id="IPR025110">
    <property type="entry name" value="AMP-bd_C"/>
</dbReference>
<evidence type="ECO:0000259" key="7">
    <source>
        <dbReference type="PROSITE" id="PS50075"/>
    </source>
</evidence>
<evidence type="ECO:0000256" key="2">
    <source>
        <dbReference type="ARBA" id="ARBA00006432"/>
    </source>
</evidence>
<evidence type="ECO:0000313" key="9">
    <source>
        <dbReference type="Proteomes" id="UP000184476"/>
    </source>
</evidence>
<dbReference type="STRING" id="112248.SAMN05444392_1222"/>
<dbReference type="GO" id="GO:0003824">
    <property type="term" value="F:catalytic activity"/>
    <property type="evidence" value="ECO:0007669"/>
    <property type="project" value="UniProtKB-KW"/>
</dbReference>
<dbReference type="InterPro" id="IPR010060">
    <property type="entry name" value="NRPS_synth"/>
</dbReference>
<dbReference type="PANTHER" id="PTHR45527">
    <property type="entry name" value="NONRIBOSOMAL PEPTIDE SYNTHETASE"/>
    <property type="match status" value="1"/>
</dbReference>
<evidence type="ECO:0000256" key="4">
    <source>
        <dbReference type="ARBA" id="ARBA00022553"/>
    </source>
</evidence>
<dbReference type="Gene3D" id="3.40.50.1820">
    <property type="entry name" value="alpha/beta hydrolase"/>
    <property type="match status" value="1"/>
</dbReference>
<keyword evidence="4" id="KW-0597">Phosphoprotein</keyword>
<dbReference type="Pfam" id="PF13193">
    <property type="entry name" value="AMP-binding_C"/>
    <property type="match status" value="3"/>
</dbReference>
<keyword evidence="3" id="KW-0596">Phosphopantetheine</keyword>